<dbReference type="OrthoDB" id="313382at2759"/>
<evidence type="ECO:0000256" key="2">
    <source>
        <dbReference type="SAM" id="MobiDB-lite"/>
    </source>
</evidence>
<feature type="coiled-coil region" evidence="1">
    <location>
        <begin position="562"/>
        <end position="593"/>
    </location>
</feature>
<dbReference type="EMBL" id="LDAU01000063">
    <property type="protein sequence ID" value="KRX08516.1"/>
    <property type="molecule type" value="Genomic_DNA"/>
</dbReference>
<gene>
    <name evidence="3" type="ORF">PPERSA_12997</name>
</gene>
<keyword evidence="1" id="KW-0175">Coiled coil</keyword>
<dbReference type="Proteomes" id="UP000054937">
    <property type="component" value="Unassembled WGS sequence"/>
</dbReference>
<feature type="coiled-coil region" evidence="1">
    <location>
        <begin position="200"/>
        <end position="292"/>
    </location>
</feature>
<feature type="coiled-coil region" evidence="1">
    <location>
        <begin position="455"/>
        <end position="510"/>
    </location>
</feature>
<organism evidence="3 4">
    <name type="scientific">Pseudocohnilembus persalinus</name>
    <name type="common">Ciliate</name>
    <dbReference type="NCBI Taxonomy" id="266149"/>
    <lineage>
        <taxon>Eukaryota</taxon>
        <taxon>Sar</taxon>
        <taxon>Alveolata</taxon>
        <taxon>Ciliophora</taxon>
        <taxon>Intramacronucleata</taxon>
        <taxon>Oligohymenophorea</taxon>
        <taxon>Scuticociliatia</taxon>
        <taxon>Philasterida</taxon>
        <taxon>Pseudocohnilembidae</taxon>
        <taxon>Pseudocohnilembus</taxon>
    </lineage>
</organism>
<keyword evidence="4" id="KW-1185">Reference proteome</keyword>
<name>A0A0V0R1V8_PSEPJ</name>
<evidence type="ECO:0000313" key="3">
    <source>
        <dbReference type="EMBL" id="KRX08516.1"/>
    </source>
</evidence>
<sequence>MFQKDYKPVIGISQQPQPFEVYQNVSQNFQNRGSFMEHKSRVENFDKENQKPFQVPEYNSSPSKYFNKNYYDNLPSSSIKNKNLSMSQLKLNNFAYTSTGHNHSAQFHQQQNSNQKPLNVPQLRQNSQQNFHEFNFNSVKNKDNLNQVIKKEVQKEIEIFKNEIKSSYEKLLSYSKEINQETNSKIGVITDQVQSHQSSIQSLNQEIQNIFSKAEQTIQNYQQLAQFKSEENEMSEIVQQKLKNQLELKIDTIRFQQQELKKQVEQIKNDMTNEIQCTLQMAQQEINDQNQEEDEKIYKYMEQIQKKFDSKINVVFDNLLNKVQNLESNVSNFKKELSQNEMNQIQNDIYKKFDDCVKKFDLELLDTKAKIDGKLDQKDLQEVIQGYTEYANNSSSMEHLKGEIQHLQSKLEQNENEYENKENNFYQKVQQFEEYVQQSLSNLEERVNNFEMSENQQDTKKEENLKNKVQNLEAQINEINLQSQKITTIIQDYQQKMGQSENKTDNQETEIKQNFQQIDKNINYLKQKVEKDSKNYQQVFNQKVQNLELNVSSMNSQILEISDDLQNQFKQFQDQLENNQKNHKEQLETIRKTVIEYGQQDPQNYILNKKFYLQEKNDQIHQETIQGQNSQNTKQNVVSPLQNMEGNKQLQIQSQFEDCLKQYEDFNKEVTNYLSNKNVHKRQGSINFSKDKDNNDTNNNQYQTGNKQYLVENTNQNNCGSNNNKSHQFSATPNKMQKITKTLNLSHISTGKKSNQKSVLEDEEVVYQLDDNGYLLNENGDHICDDQGNWILLTQEHIEYLRGENMLDEQELSTISQNQNNYNVNNN</sequence>
<dbReference type="AlphaFoldDB" id="A0A0V0R1V8"/>
<evidence type="ECO:0000313" key="4">
    <source>
        <dbReference type="Proteomes" id="UP000054937"/>
    </source>
</evidence>
<feature type="region of interest" description="Disordered" evidence="2">
    <location>
        <begin position="684"/>
        <end position="703"/>
    </location>
</feature>
<proteinExistence type="predicted"/>
<accession>A0A0V0R1V8</accession>
<reference evidence="3 4" key="1">
    <citation type="journal article" date="2015" name="Sci. Rep.">
        <title>Genome of the facultative scuticociliatosis pathogen Pseudocohnilembus persalinus provides insight into its virulence through horizontal gene transfer.</title>
        <authorList>
            <person name="Xiong J."/>
            <person name="Wang G."/>
            <person name="Cheng J."/>
            <person name="Tian M."/>
            <person name="Pan X."/>
            <person name="Warren A."/>
            <person name="Jiang C."/>
            <person name="Yuan D."/>
            <person name="Miao W."/>
        </authorList>
    </citation>
    <scope>NUCLEOTIDE SEQUENCE [LARGE SCALE GENOMIC DNA]</scope>
    <source>
        <strain evidence="3">36N120E</strain>
    </source>
</reference>
<dbReference type="OMA" id="NSSSMEH"/>
<dbReference type="InParanoid" id="A0A0V0R1V8"/>
<comment type="caution">
    <text evidence="3">The sequence shown here is derived from an EMBL/GenBank/DDBJ whole genome shotgun (WGS) entry which is preliminary data.</text>
</comment>
<evidence type="ECO:0000256" key="1">
    <source>
        <dbReference type="SAM" id="Coils"/>
    </source>
</evidence>
<feature type="coiled-coil region" evidence="1">
    <location>
        <begin position="316"/>
        <end position="343"/>
    </location>
</feature>
<protein>
    <submittedName>
        <fullName evidence="3">Uncharacterized protein</fullName>
    </submittedName>
</protein>
<feature type="coiled-coil region" evidence="1">
    <location>
        <begin position="397"/>
        <end position="424"/>
    </location>
</feature>